<dbReference type="RefSeq" id="WP_121133181.1">
    <property type="nucleotide sequence ID" value="NZ_JBHUFK010000017.1"/>
</dbReference>
<gene>
    <name evidence="2" type="ORF">D8M05_14910</name>
</gene>
<sequence length="334" mass="37509">MSNDKHIELTASEIGTLWTQYQSKTLAVCILKHSINNTDDHDIKLLMEDTLSIMNTQVSKVSEIFGKEDYPIPQGLTKEDVNMDAPRLFSDKLYLLYLLSASYLSLNMYAMSLAMAERGDIIDYFSESLTITIKEHKRIKELAEDKGIHIHAPHIPVPEKIDFVKKQSFLTGWFGNRRPLNSIEISNLVVNAQQNALGQALITGFGQVAESKDVRRFFERGRDISGKHLEIFQSLLREDYLSEASTSLVSEVTDSKEAPFSDKLMMNLIDSLIAASIGQYGVSMAKSPRHDLGVHYARLSAEAANYSNDGANMMIDQGWMEQPPMAANRKNLAK</sequence>
<dbReference type="InterPro" id="IPR021617">
    <property type="entry name" value="DUF3231"/>
</dbReference>
<evidence type="ECO:0000256" key="1">
    <source>
        <dbReference type="SAM" id="Phobius"/>
    </source>
</evidence>
<keyword evidence="3" id="KW-1185">Reference proteome</keyword>
<feature type="transmembrane region" description="Helical" evidence="1">
    <location>
        <begin position="93"/>
        <end position="116"/>
    </location>
</feature>
<keyword evidence="1" id="KW-0812">Transmembrane</keyword>
<protein>
    <submittedName>
        <fullName evidence="2">DUF3231 family protein</fullName>
    </submittedName>
</protein>
<evidence type="ECO:0000313" key="2">
    <source>
        <dbReference type="EMBL" id="RKQ13794.1"/>
    </source>
</evidence>
<dbReference type="Proteomes" id="UP000281813">
    <property type="component" value="Unassembled WGS sequence"/>
</dbReference>
<comment type="caution">
    <text evidence="2">The sequence shown here is derived from an EMBL/GenBank/DDBJ whole genome shotgun (WGS) entry which is preliminary data.</text>
</comment>
<dbReference type="EMBL" id="RBZO01000026">
    <property type="protein sequence ID" value="RKQ13794.1"/>
    <property type="molecule type" value="Genomic_DNA"/>
</dbReference>
<dbReference type="Gene3D" id="1.20.1260.10">
    <property type="match status" value="2"/>
</dbReference>
<evidence type="ECO:0000313" key="3">
    <source>
        <dbReference type="Proteomes" id="UP000281813"/>
    </source>
</evidence>
<keyword evidence="1" id="KW-0472">Membrane</keyword>
<reference evidence="2 3" key="1">
    <citation type="journal article" date="2015" name="Antonie Van Leeuwenhoek">
        <title>Oceanobacillus bengalensis sp. nov., a bacterium isolated from seawater of the Bay of Bengal.</title>
        <authorList>
            <person name="Yongchang O."/>
            <person name="Xiang W."/>
            <person name="Wang G."/>
        </authorList>
    </citation>
    <scope>NUCLEOTIDE SEQUENCE [LARGE SCALE GENOMIC DNA]</scope>
    <source>
        <strain evidence="2 3">MCCC 1K00260</strain>
    </source>
</reference>
<proteinExistence type="predicted"/>
<accession>A0A494YUG7</accession>
<dbReference type="InterPro" id="IPR012347">
    <property type="entry name" value="Ferritin-like"/>
</dbReference>
<name>A0A494YUG7_9BACI</name>
<keyword evidence="1" id="KW-1133">Transmembrane helix</keyword>
<organism evidence="2 3">
    <name type="scientific">Oceanobacillus bengalensis</name>
    <dbReference type="NCBI Taxonomy" id="1435466"/>
    <lineage>
        <taxon>Bacteria</taxon>
        <taxon>Bacillati</taxon>
        <taxon>Bacillota</taxon>
        <taxon>Bacilli</taxon>
        <taxon>Bacillales</taxon>
        <taxon>Bacillaceae</taxon>
        <taxon>Oceanobacillus</taxon>
    </lineage>
</organism>
<dbReference type="AlphaFoldDB" id="A0A494YUG7"/>
<dbReference type="OrthoDB" id="1675670at2"/>
<dbReference type="Pfam" id="PF11553">
    <property type="entry name" value="DUF3231"/>
    <property type="match status" value="2"/>
</dbReference>